<dbReference type="GeneID" id="34527410"/>
<dbReference type="OrthoDB" id="4068255at2759"/>
<dbReference type="HOGENOM" id="CLU_058662_0_0_1"/>
<dbReference type="STRING" id="1071383.J7RPM1"/>
<protein>
    <submittedName>
        <fullName evidence="2">Uncharacterized protein</fullName>
    </submittedName>
</protein>
<feature type="coiled-coil region" evidence="1">
    <location>
        <begin position="246"/>
        <end position="280"/>
    </location>
</feature>
<reference evidence="2 3" key="1">
    <citation type="journal article" date="2011" name="Proc. Natl. Acad. Sci. U.S.A.">
        <title>Evolutionary erosion of yeast sex chromosomes by mating-type switching accidents.</title>
        <authorList>
            <person name="Gordon J.L."/>
            <person name="Armisen D."/>
            <person name="Proux-Wera E."/>
            <person name="Oheigeartaigh S.S."/>
            <person name="Byrne K.P."/>
            <person name="Wolfe K.H."/>
        </authorList>
    </citation>
    <scope>NUCLEOTIDE SEQUENCE [LARGE SCALE GENOMIC DNA]</scope>
    <source>
        <strain evidence="3">ATCC MYA-139 / BCRC 22969 / CBS 8797 / CCRC 22969 / KCTC 17520 / NBRC 10181 / NCYC 3082</strain>
    </source>
</reference>
<dbReference type="Proteomes" id="UP000006310">
    <property type="component" value="Chromosome 8"/>
</dbReference>
<dbReference type="OMA" id="PSKIMIG"/>
<evidence type="ECO:0000313" key="2">
    <source>
        <dbReference type="EMBL" id="CCK71678.1"/>
    </source>
</evidence>
<reference evidence="3" key="2">
    <citation type="submission" date="2012-08" db="EMBL/GenBank/DDBJ databases">
        <title>Genome sequence of Kazachstania naganishii.</title>
        <authorList>
            <person name="Gordon J.L."/>
            <person name="Armisen D."/>
            <person name="Proux-Wera E."/>
            <person name="OhEigeartaigh S.S."/>
            <person name="Byrne K.P."/>
            <person name="Wolfe K.H."/>
        </authorList>
    </citation>
    <scope>NUCLEOTIDE SEQUENCE [LARGE SCALE GENOMIC DNA]</scope>
    <source>
        <strain evidence="3">ATCC MYA-139 / BCRC 22969 / CBS 8797 / CCRC 22969 / KCTC 17520 / NBRC 10181 / NCYC 3082</strain>
    </source>
</reference>
<dbReference type="KEGG" id="kng:KNAG_0H02630"/>
<name>J7RPM1_HUIN7</name>
<dbReference type="eggNOG" id="ENOG502S031">
    <property type="taxonomic scope" value="Eukaryota"/>
</dbReference>
<evidence type="ECO:0000256" key="1">
    <source>
        <dbReference type="SAM" id="Coils"/>
    </source>
</evidence>
<keyword evidence="3" id="KW-1185">Reference proteome</keyword>
<sequence length="406" mass="46869">MFVPIANFTFSFREKNYAYVIINNRYSNIVPEDLYIVRRSSPPDYTMSSIGNNLTASLSPSGSDLRDINTADLRLNARTLFVKSSSPAVTPRDRPFDDFALPINPSRVTKKRGSKAPRRTTQTQRTDPWDFKSVVRDMFNDEILRDQHIDIKSLHWRRTPDKLRQCILRIVEGNIEHSLEETFAECDSELNEVLNYDRTELDKVHKVKRKLMGKIVEKMSNKLEECRFPAEVNGEDLDIEYVFAKRKYIQEKHQQELQDVERLELEIIKERNKLRETKDLLAKLKTSDTKILKDNLLKGNLHPLLNTALQNTYGLMTDPEKDETDRSRVSPLSKDIAKFNLVIPTRVKTTLPQDPEHSRLAQSKLPALAAYEGLSAKLNDTLATYLEKAESQTISEFLANQDSDRI</sequence>
<organism evidence="2 3">
    <name type="scientific">Huiozyma naganishii (strain ATCC MYA-139 / BCRC 22969 / CBS 8797 / KCTC 17520 / NBRC 10181 / NCYC 3082 / Yp74L-3)</name>
    <name type="common">Yeast</name>
    <name type="synonym">Kazachstania naganishii</name>
    <dbReference type="NCBI Taxonomy" id="1071383"/>
    <lineage>
        <taxon>Eukaryota</taxon>
        <taxon>Fungi</taxon>
        <taxon>Dikarya</taxon>
        <taxon>Ascomycota</taxon>
        <taxon>Saccharomycotina</taxon>
        <taxon>Saccharomycetes</taxon>
        <taxon>Saccharomycetales</taxon>
        <taxon>Saccharomycetaceae</taxon>
        <taxon>Huiozyma</taxon>
    </lineage>
</organism>
<proteinExistence type="predicted"/>
<dbReference type="RefSeq" id="XP_022465923.1">
    <property type="nucleotide sequence ID" value="XM_022609536.1"/>
</dbReference>
<dbReference type="AlphaFoldDB" id="J7RPM1"/>
<keyword evidence="1" id="KW-0175">Coiled coil</keyword>
<evidence type="ECO:0000313" key="3">
    <source>
        <dbReference type="Proteomes" id="UP000006310"/>
    </source>
</evidence>
<dbReference type="EMBL" id="HE978321">
    <property type="protein sequence ID" value="CCK71678.1"/>
    <property type="molecule type" value="Genomic_DNA"/>
</dbReference>
<accession>J7RPM1</accession>
<gene>
    <name evidence="2" type="primary">KNAG0H02630</name>
    <name evidence="2" type="ordered locus">KNAG_0H02630</name>
</gene>